<comment type="catalytic activity">
    <reaction evidence="16">
        <text>a CDP-1,2-diacyl-sn-glycerol + sn-glycerol 3-phosphate = a 1,2-diacyl-sn-glycero-3-phospho-(1'-sn-glycero-3'-phosphate) + CMP + H(+)</text>
        <dbReference type="Rhea" id="RHEA:12593"/>
        <dbReference type="ChEBI" id="CHEBI:15378"/>
        <dbReference type="ChEBI" id="CHEBI:57597"/>
        <dbReference type="ChEBI" id="CHEBI:58332"/>
        <dbReference type="ChEBI" id="CHEBI:60110"/>
        <dbReference type="ChEBI" id="CHEBI:60377"/>
        <dbReference type="EC" id="2.7.8.5"/>
    </reaction>
</comment>
<evidence type="ECO:0000256" key="12">
    <source>
        <dbReference type="ARBA" id="ARBA00023098"/>
    </source>
</evidence>
<evidence type="ECO:0000256" key="2">
    <source>
        <dbReference type="ARBA" id="ARBA00005042"/>
    </source>
</evidence>
<evidence type="ECO:0000313" key="21">
    <source>
        <dbReference type="Proteomes" id="UP000189437"/>
    </source>
</evidence>
<comment type="pathway">
    <text evidence="2">Phospholipid metabolism; phosphatidylglycerol biosynthesis; phosphatidylglycerol from CDP-diacylglycerol: step 1/2.</text>
</comment>
<evidence type="ECO:0000256" key="15">
    <source>
        <dbReference type="ARBA" id="ARBA00023264"/>
    </source>
</evidence>
<evidence type="ECO:0000256" key="8">
    <source>
        <dbReference type="ARBA" id="ARBA00022516"/>
    </source>
</evidence>
<evidence type="ECO:0000256" key="16">
    <source>
        <dbReference type="ARBA" id="ARBA00048586"/>
    </source>
</evidence>
<dbReference type="FunFam" id="1.20.120.1760:FF:000001">
    <property type="entry name" value="CDP-diacylglycerol--glycerol-3-phosphate 3-phosphatidyltransferase"/>
    <property type="match status" value="1"/>
</dbReference>
<keyword evidence="8" id="KW-0444">Lipid biosynthesis</keyword>
<dbReference type="EMBL" id="MLHH01000011">
    <property type="protein sequence ID" value="OOF36488.1"/>
    <property type="molecule type" value="Genomic_DNA"/>
</dbReference>
<dbReference type="InterPro" id="IPR043130">
    <property type="entry name" value="CDP-OH_PTrfase_TM_dom"/>
</dbReference>
<dbReference type="PIRSF" id="PIRSF000847">
    <property type="entry name" value="Phos_ph_gly_syn"/>
    <property type="match status" value="1"/>
</dbReference>
<accession>A0A1V3I8Y8</accession>
<evidence type="ECO:0000313" key="20">
    <source>
        <dbReference type="EMBL" id="OOF36488.1"/>
    </source>
</evidence>
<dbReference type="PANTHER" id="PTHR14269">
    <property type="entry name" value="CDP-DIACYLGLYCEROL--GLYCEROL-3-PHOSPHATE 3-PHOSPHATIDYLTRANSFERASE-RELATED"/>
    <property type="match status" value="1"/>
</dbReference>
<comment type="caution">
    <text evidence="20">The sequence shown here is derived from an EMBL/GenBank/DDBJ whole genome shotgun (WGS) entry which is preliminary data.</text>
</comment>
<evidence type="ECO:0000256" key="10">
    <source>
        <dbReference type="ARBA" id="ARBA00022692"/>
    </source>
</evidence>
<organism evidence="20 21">
    <name type="scientific">Rodentibacter heidelbergensis</name>
    <dbReference type="NCBI Taxonomy" id="1908258"/>
    <lineage>
        <taxon>Bacteria</taxon>
        <taxon>Pseudomonadati</taxon>
        <taxon>Pseudomonadota</taxon>
        <taxon>Gammaproteobacteria</taxon>
        <taxon>Pasteurellales</taxon>
        <taxon>Pasteurellaceae</taxon>
        <taxon>Rodentibacter</taxon>
    </lineage>
</organism>
<dbReference type="InterPro" id="IPR050324">
    <property type="entry name" value="CDP-alcohol_PTase-I"/>
</dbReference>
<dbReference type="EC" id="2.7.8.5" evidence="5 17"/>
<dbReference type="InterPro" id="IPR004570">
    <property type="entry name" value="Phosphatidylglycerol_P_synth"/>
</dbReference>
<comment type="subcellular location">
    <subcellularLocation>
        <location evidence="1">Cell membrane</location>
        <topology evidence="1">Multi-pass membrane protein</topology>
    </subcellularLocation>
</comment>
<dbReference type="PROSITE" id="PS00379">
    <property type="entry name" value="CDP_ALCOHOL_P_TRANSF"/>
    <property type="match status" value="1"/>
</dbReference>
<dbReference type="Pfam" id="PF01066">
    <property type="entry name" value="CDP-OH_P_transf"/>
    <property type="match status" value="1"/>
</dbReference>
<comment type="pathway">
    <text evidence="3">Lipid metabolism.</text>
</comment>
<evidence type="ECO:0000256" key="9">
    <source>
        <dbReference type="ARBA" id="ARBA00022679"/>
    </source>
</evidence>
<protein>
    <recommendedName>
        <fullName evidence="6 17">CDP-diacylglycerol--glycerol-3-phosphate 3-phosphatidyltransferase</fullName>
        <ecNumber evidence="5 17">2.7.8.5</ecNumber>
    </recommendedName>
</protein>
<comment type="similarity">
    <text evidence="4 18">Belongs to the CDP-alcohol phosphatidyltransferase class-I family.</text>
</comment>
<reference evidence="20 21" key="1">
    <citation type="submission" date="2016-10" db="EMBL/GenBank/DDBJ databases">
        <title>Rodentibacter gen. nov. and new species.</title>
        <authorList>
            <person name="Christensen H."/>
        </authorList>
    </citation>
    <scope>NUCLEOTIDE SEQUENCE [LARGE SCALE GENOMIC DNA]</scope>
    <source>
        <strain evidence="20 21">Ac69</strain>
    </source>
</reference>
<dbReference type="PANTHER" id="PTHR14269:SF62">
    <property type="entry name" value="CDP-DIACYLGLYCEROL--GLYCEROL-3-PHOSPHATE 3-PHOSPHATIDYLTRANSFERASE 1, CHLOROPLASTIC"/>
    <property type="match status" value="1"/>
</dbReference>
<dbReference type="InterPro" id="IPR000462">
    <property type="entry name" value="CDP-OH_P_trans"/>
</dbReference>
<feature type="transmembrane region" description="Helical" evidence="19">
    <location>
        <begin position="7"/>
        <end position="26"/>
    </location>
</feature>
<feature type="transmembrane region" description="Helical" evidence="19">
    <location>
        <begin position="151"/>
        <end position="172"/>
    </location>
</feature>
<dbReference type="OrthoDB" id="9796672at2"/>
<sequence length="190" mass="21954">MRFNIPTFLTIFRVILIPFFVITFYLPIESAPFITTLIFFIAGVTDWLDGYLARKWKQTTRFGAFLDPVADKVMVVAALVLIVEYQHTFWITIPAIIMISREIIISALREWMAELGERNKVAVSWLGKVKTTSQMLALGGLLWRYNVYMEILAIVLLYVAAILTVWSMIQYLRVAKENVLDEIVDKNIEQ</sequence>
<keyword evidence="15" id="KW-1208">Phospholipid metabolism</keyword>
<feature type="transmembrane region" description="Helical" evidence="19">
    <location>
        <begin position="32"/>
        <end position="52"/>
    </location>
</feature>
<evidence type="ECO:0000256" key="18">
    <source>
        <dbReference type="RuleBase" id="RU003750"/>
    </source>
</evidence>
<keyword evidence="12" id="KW-0443">Lipid metabolism</keyword>
<keyword evidence="21" id="KW-1185">Reference proteome</keyword>
<evidence type="ECO:0000256" key="17">
    <source>
        <dbReference type="NCBIfam" id="TIGR00560"/>
    </source>
</evidence>
<evidence type="ECO:0000256" key="14">
    <source>
        <dbReference type="ARBA" id="ARBA00023209"/>
    </source>
</evidence>
<evidence type="ECO:0000256" key="7">
    <source>
        <dbReference type="ARBA" id="ARBA00022475"/>
    </source>
</evidence>
<dbReference type="STRING" id="1908258.BKK48_05760"/>
<dbReference type="InterPro" id="IPR048254">
    <property type="entry name" value="CDP_ALCOHOL_P_TRANSF_CS"/>
</dbReference>
<evidence type="ECO:0000256" key="3">
    <source>
        <dbReference type="ARBA" id="ARBA00005189"/>
    </source>
</evidence>
<dbReference type="GO" id="GO:0005886">
    <property type="term" value="C:plasma membrane"/>
    <property type="evidence" value="ECO:0007669"/>
    <property type="project" value="UniProtKB-SubCell"/>
</dbReference>
<keyword evidence="11 19" id="KW-1133">Transmembrane helix</keyword>
<keyword evidence="9 18" id="KW-0808">Transferase</keyword>
<name>A0A1V3I8Y8_9PAST</name>
<keyword evidence="13 19" id="KW-0472">Membrane</keyword>
<keyword evidence="10 19" id="KW-0812">Transmembrane</keyword>
<dbReference type="AlphaFoldDB" id="A0A1V3I8Y8"/>
<dbReference type="RefSeq" id="WP_077427199.1">
    <property type="nucleotide sequence ID" value="NZ_MLHH01000011.1"/>
</dbReference>
<evidence type="ECO:0000256" key="5">
    <source>
        <dbReference type="ARBA" id="ARBA00013170"/>
    </source>
</evidence>
<gene>
    <name evidence="20" type="ORF">BKK48_05760</name>
</gene>
<evidence type="ECO:0000256" key="11">
    <source>
        <dbReference type="ARBA" id="ARBA00022989"/>
    </source>
</evidence>
<evidence type="ECO:0000256" key="4">
    <source>
        <dbReference type="ARBA" id="ARBA00010441"/>
    </source>
</evidence>
<dbReference type="GO" id="GO:0046474">
    <property type="term" value="P:glycerophospholipid biosynthetic process"/>
    <property type="evidence" value="ECO:0007669"/>
    <property type="project" value="TreeGrafter"/>
</dbReference>
<dbReference type="Proteomes" id="UP000189437">
    <property type="component" value="Unassembled WGS sequence"/>
</dbReference>
<dbReference type="GO" id="GO:0008444">
    <property type="term" value="F:CDP-diacylglycerol-glycerol-3-phosphate 3-phosphatidyltransferase activity"/>
    <property type="evidence" value="ECO:0007669"/>
    <property type="project" value="UniProtKB-UniRule"/>
</dbReference>
<evidence type="ECO:0000256" key="13">
    <source>
        <dbReference type="ARBA" id="ARBA00023136"/>
    </source>
</evidence>
<keyword evidence="7" id="KW-1003">Cell membrane</keyword>
<evidence type="ECO:0000256" key="19">
    <source>
        <dbReference type="SAM" id="Phobius"/>
    </source>
</evidence>
<keyword evidence="14" id="KW-0594">Phospholipid biosynthesis</keyword>
<proteinExistence type="inferred from homology"/>
<dbReference type="Gene3D" id="1.20.120.1760">
    <property type="match status" value="1"/>
</dbReference>
<evidence type="ECO:0000256" key="6">
    <source>
        <dbReference type="ARBA" id="ARBA00014944"/>
    </source>
</evidence>
<dbReference type="NCBIfam" id="TIGR00560">
    <property type="entry name" value="pgsA"/>
    <property type="match status" value="1"/>
</dbReference>
<evidence type="ECO:0000256" key="1">
    <source>
        <dbReference type="ARBA" id="ARBA00004651"/>
    </source>
</evidence>